<dbReference type="KEGG" id="jre:108982456"/>
<dbReference type="SUPFAM" id="SSF46689">
    <property type="entry name" value="Homeodomain-like"/>
    <property type="match status" value="1"/>
</dbReference>
<evidence type="ECO:0000256" key="1">
    <source>
        <dbReference type="ARBA" id="ARBA00004123"/>
    </source>
</evidence>
<dbReference type="AlphaFoldDB" id="A0A2I4DQG3"/>
<dbReference type="SMART" id="SM00717">
    <property type="entry name" value="SANT"/>
    <property type="match status" value="2"/>
</dbReference>
<dbReference type="InterPro" id="IPR015495">
    <property type="entry name" value="Myb_TF_plants"/>
</dbReference>
<dbReference type="InterPro" id="IPR001005">
    <property type="entry name" value="SANT/Myb"/>
</dbReference>
<dbReference type="PROSITE" id="PS51294">
    <property type="entry name" value="HTH_MYB"/>
    <property type="match status" value="2"/>
</dbReference>
<dbReference type="RefSeq" id="XP_018809383.2">
    <property type="nucleotide sequence ID" value="XM_018953838.2"/>
</dbReference>
<dbReference type="Gramene" id="Jr10_14780_p1">
    <property type="protein sequence ID" value="cds.Jr10_14780_p1"/>
    <property type="gene ID" value="Jr10_14780"/>
</dbReference>
<feature type="compositionally biased region" description="Basic and acidic residues" evidence="5">
    <location>
        <begin position="122"/>
        <end position="146"/>
    </location>
</feature>
<comment type="subcellular location">
    <subcellularLocation>
        <location evidence="1">Nucleus</location>
    </subcellularLocation>
</comment>
<dbReference type="PANTHER" id="PTHR10641:SF1418">
    <property type="entry name" value="MYB-RELATED TRANSCRIPTION FACTOR"/>
    <property type="match status" value="1"/>
</dbReference>
<dbReference type="Proteomes" id="UP000235220">
    <property type="component" value="Chromosome 10"/>
</dbReference>
<dbReference type="Gene3D" id="1.10.10.60">
    <property type="entry name" value="Homeodomain-like"/>
    <property type="match status" value="2"/>
</dbReference>
<accession>A0A2I4DQG3</accession>
<dbReference type="PANTHER" id="PTHR10641">
    <property type="entry name" value="MYB FAMILY TRANSCRIPTION FACTOR"/>
    <property type="match status" value="1"/>
</dbReference>
<gene>
    <name evidence="7" type="primary">LOC108982456</name>
</gene>
<keyword evidence="2" id="KW-0677">Repeat</keyword>
<dbReference type="GO" id="GO:0005634">
    <property type="term" value="C:nucleus"/>
    <property type="evidence" value="ECO:0007669"/>
    <property type="project" value="UniProtKB-SubCell"/>
</dbReference>
<evidence type="ECO:0000256" key="3">
    <source>
        <dbReference type="ARBA" id="ARBA00023125"/>
    </source>
</evidence>
<feature type="region of interest" description="Disordered" evidence="5">
    <location>
        <begin position="114"/>
        <end position="155"/>
    </location>
</feature>
<dbReference type="PROSITE" id="PS50090">
    <property type="entry name" value="MYB_LIKE"/>
    <property type="match status" value="2"/>
</dbReference>
<dbReference type="CDD" id="cd00167">
    <property type="entry name" value="SANT"/>
    <property type="match status" value="2"/>
</dbReference>
<feature type="region of interest" description="Disordered" evidence="5">
    <location>
        <begin position="236"/>
        <end position="281"/>
    </location>
</feature>
<evidence type="ECO:0000256" key="5">
    <source>
        <dbReference type="SAM" id="MobiDB-lite"/>
    </source>
</evidence>
<name>A0A2I4DQG3_JUGRE</name>
<keyword evidence="4" id="KW-0539">Nucleus</keyword>
<dbReference type="GO" id="GO:0003677">
    <property type="term" value="F:DNA binding"/>
    <property type="evidence" value="ECO:0007669"/>
    <property type="project" value="UniProtKB-KW"/>
</dbReference>
<organism evidence="6 7">
    <name type="scientific">Juglans regia</name>
    <name type="common">English walnut</name>
    <dbReference type="NCBI Taxonomy" id="51240"/>
    <lineage>
        <taxon>Eukaryota</taxon>
        <taxon>Viridiplantae</taxon>
        <taxon>Streptophyta</taxon>
        <taxon>Embryophyta</taxon>
        <taxon>Tracheophyta</taxon>
        <taxon>Spermatophyta</taxon>
        <taxon>Magnoliopsida</taxon>
        <taxon>eudicotyledons</taxon>
        <taxon>Gunneridae</taxon>
        <taxon>Pentapetalae</taxon>
        <taxon>rosids</taxon>
        <taxon>fabids</taxon>
        <taxon>Fagales</taxon>
        <taxon>Juglandaceae</taxon>
        <taxon>Juglans</taxon>
    </lineage>
</organism>
<reference evidence="7" key="1">
    <citation type="submission" date="2025-08" db="UniProtKB">
        <authorList>
            <consortium name="RefSeq"/>
        </authorList>
    </citation>
    <scope>IDENTIFICATION</scope>
    <source>
        <tissue evidence="7">Leaves</tissue>
    </source>
</reference>
<proteinExistence type="predicted"/>
<evidence type="ECO:0000313" key="7">
    <source>
        <dbReference type="RefSeq" id="XP_018809383.2"/>
    </source>
</evidence>
<evidence type="ECO:0000256" key="4">
    <source>
        <dbReference type="ARBA" id="ARBA00023242"/>
    </source>
</evidence>
<feature type="compositionally biased region" description="Low complexity" evidence="5">
    <location>
        <begin position="261"/>
        <end position="281"/>
    </location>
</feature>
<dbReference type="FunFam" id="1.10.10.60:FF:000001">
    <property type="entry name" value="MYB-related transcription factor"/>
    <property type="match status" value="1"/>
</dbReference>
<dbReference type="InterPro" id="IPR009057">
    <property type="entry name" value="Homeodomain-like_sf"/>
</dbReference>
<dbReference type="GeneID" id="108982456"/>
<protein>
    <submittedName>
        <fullName evidence="7">Transcription factor MYB14-like</fullName>
    </submittedName>
</protein>
<keyword evidence="6" id="KW-1185">Reference proteome</keyword>
<dbReference type="InterPro" id="IPR017930">
    <property type="entry name" value="Myb_dom"/>
</dbReference>
<dbReference type="OrthoDB" id="2143914at2759"/>
<dbReference type="Pfam" id="PF00249">
    <property type="entry name" value="Myb_DNA-binding"/>
    <property type="match status" value="2"/>
</dbReference>
<evidence type="ECO:0000256" key="2">
    <source>
        <dbReference type="ARBA" id="ARBA00022737"/>
    </source>
</evidence>
<keyword evidence="3" id="KW-0238">DNA-binding</keyword>
<sequence>MVRTPRCDKNGLKKGTWTPEEDTKLISYVTRYGCWNWRQLPRFAGLSRCGKSCRLRWMNYLRPNIKRGNYSKEEEEKIINLHESLGNRWSTIAAQLPGRTDNEIKNHWHTNLKKRLKQNSVTHEEKQDSNDLPRGEKRQKRKEPSHSLKNPETTHEAIDTAVLDRRTNVVAGDINHGTSTEYVETDGNFWTQPFLTDDSNITSGFPSPFMDSEYLCSVLDELLSCPYGLFEEEDEYSNNLTPSEKRQKRLNDQPNKPLLHPSTQIIDSSPSSPQPCSSELSSITKDTAVTTSTNMVADDNVVTSFEASTENGSNFWTEPFFADNSYIPSDFSAPFICTDEYLSPAFDEFLCSYVL</sequence>
<evidence type="ECO:0000313" key="6">
    <source>
        <dbReference type="Proteomes" id="UP000235220"/>
    </source>
</evidence>